<dbReference type="AlphaFoldDB" id="A0AA87MML6"/>
<reference evidence="2 3" key="1">
    <citation type="journal article" date="2014" name="Int. J. Syst. Evol. Microbiol.">
        <title>Leptospira mayottensis sp. nov., a pathogenic species of the genus Leptospira isolated from humans.</title>
        <authorList>
            <person name="Bourhy P."/>
            <person name="Collet L."/>
            <person name="Brisse S."/>
            <person name="Picardeau M."/>
        </authorList>
    </citation>
    <scope>NUCLEOTIDE SEQUENCE [LARGE SCALE GENOMIC DNA]</scope>
    <source>
        <strain evidence="2 3">200901122</strain>
    </source>
</reference>
<keyword evidence="1" id="KW-0812">Transmembrane</keyword>
<gene>
    <name evidence="2" type="ORF">LEP1GSC125_1853</name>
</gene>
<keyword evidence="1" id="KW-0472">Membrane</keyword>
<sequence>MKFLSHDDKTGKPSDTTLRTWIVFILTISYLIALSILSIVSPDSLRSLHMDLIQWLIIFYSAAGSFYLGKRINENLNSKTKSLADLIENIGGKTGEITQSEIGSSRL</sequence>
<organism evidence="2 3">
    <name type="scientific">Leptospira mayottensis 200901122</name>
    <dbReference type="NCBI Taxonomy" id="1193010"/>
    <lineage>
        <taxon>Bacteria</taxon>
        <taxon>Pseudomonadati</taxon>
        <taxon>Spirochaetota</taxon>
        <taxon>Spirochaetia</taxon>
        <taxon>Leptospirales</taxon>
        <taxon>Leptospiraceae</taxon>
        <taxon>Leptospira</taxon>
    </lineage>
</organism>
<dbReference type="RefSeq" id="WP_002764465.1">
    <property type="nucleotide sequence ID" value="NZ_AKWM02000078.1"/>
</dbReference>
<evidence type="ECO:0000256" key="1">
    <source>
        <dbReference type="SAM" id="Phobius"/>
    </source>
</evidence>
<evidence type="ECO:0000313" key="2">
    <source>
        <dbReference type="EMBL" id="EKR98481.1"/>
    </source>
</evidence>
<accession>A0AA87MML6</accession>
<proteinExistence type="predicted"/>
<protein>
    <submittedName>
        <fullName evidence="2">Uncharacterized protein</fullName>
    </submittedName>
</protein>
<feature type="transmembrane region" description="Helical" evidence="1">
    <location>
        <begin position="21"/>
        <end position="40"/>
    </location>
</feature>
<keyword evidence="1" id="KW-1133">Transmembrane helix</keyword>
<name>A0AA87MML6_9LEPT</name>
<dbReference type="EMBL" id="AKWM02000078">
    <property type="protein sequence ID" value="EKR98481.1"/>
    <property type="molecule type" value="Genomic_DNA"/>
</dbReference>
<dbReference type="Proteomes" id="UP000001343">
    <property type="component" value="Unassembled WGS sequence"/>
</dbReference>
<evidence type="ECO:0000313" key="3">
    <source>
        <dbReference type="Proteomes" id="UP000001343"/>
    </source>
</evidence>
<feature type="transmembrane region" description="Helical" evidence="1">
    <location>
        <begin position="52"/>
        <end position="69"/>
    </location>
</feature>
<comment type="caution">
    <text evidence="2">The sequence shown here is derived from an EMBL/GenBank/DDBJ whole genome shotgun (WGS) entry which is preliminary data.</text>
</comment>